<reference evidence="1" key="1">
    <citation type="submission" date="2018-02" db="EMBL/GenBank/DDBJ databases">
        <title>Rhizophora mucronata_Transcriptome.</title>
        <authorList>
            <person name="Meera S.P."/>
            <person name="Sreeshan A."/>
            <person name="Augustine A."/>
        </authorList>
    </citation>
    <scope>NUCLEOTIDE SEQUENCE</scope>
    <source>
        <tissue evidence="1">Leaf</tissue>
    </source>
</reference>
<proteinExistence type="predicted"/>
<evidence type="ECO:0000313" key="1">
    <source>
        <dbReference type="EMBL" id="MBX43499.1"/>
    </source>
</evidence>
<protein>
    <submittedName>
        <fullName evidence="1">Uncharacterized protein</fullName>
    </submittedName>
</protein>
<accession>A0A2P2NLZ2</accession>
<dbReference type="AlphaFoldDB" id="A0A2P2NLZ2"/>
<sequence>MVIKDTEQVKMANICKTNPPLKVQSKTS</sequence>
<dbReference type="EMBL" id="GGEC01063015">
    <property type="protein sequence ID" value="MBX43499.1"/>
    <property type="molecule type" value="Transcribed_RNA"/>
</dbReference>
<name>A0A2P2NLZ2_RHIMU</name>
<organism evidence="1">
    <name type="scientific">Rhizophora mucronata</name>
    <name type="common">Asiatic mangrove</name>
    <dbReference type="NCBI Taxonomy" id="61149"/>
    <lineage>
        <taxon>Eukaryota</taxon>
        <taxon>Viridiplantae</taxon>
        <taxon>Streptophyta</taxon>
        <taxon>Embryophyta</taxon>
        <taxon>Tracheophyta</taxon>
        <taxon>Spermatophyta</taxon>
        <taxon>Magnoliopsida</taxon>
        <taxon>eudicotyledons</taxon>
        <taxon>Gunneridae</taxon>
        <taxon>Pentapetalae</taxon>
        <taxon>rosids</taxon>
        <taxon>fabids</taxon>
        <taxon>Malpighiales</taxon>
        <taxon>Rhizophoraceae</taxon>
        <taxon>Rhizophora</taxon>
    </lineage>
</organism>